<dbReference type="GO" id="GO:0035317">
    <property type="term" value="P:imaginal disc-derived wing hair organization"/>
    <property type="evidence" value="ECO:0007669"/>
    <property type="project" value="EnsemblMetazoa"/>
</dbReference>
<dbReference type="GO" id="GO:0007291">
    <property type="term" value="P:sperm individualization"/>
    <property type="evidence" value="ECO:0007669"/>
    <property type="project" value="EnsemblMetazoa"/>
</dbReference>
<feature type="non-terminal residue" evidence="2">
    <location>
        <position position="1"/>
    </location>
</feature>
<feature type="compositionally biased region" description="Low complexity" evidence="1">
    <location>
        <begin position="1"/>
        <end position="36"/>
    </location>
</feature>
<protein>
    <submittedName>
        <fullName evidence="2">Uncharacterized protein</fullName>
    </submittedName>
</protein>
<dbReference type="EMBL" id="CH963847">
    <property type="protein sequence ID" value="KRF97607.1"/>
    <property type="molecule type" value="Genomic_DNA"/>
</dbReference>
<proteinExistence type="predicted"/>
<dbReference type="AlphaFoldDB" id="A0A0Q9WP32"/>
<evidence type="ECO:0000256" key="1">
    <source>
        <dbReference type="SAM" id="MobiDB-lite"/>
    </source>
</evidence>
<name>A0A0Q9WP32_DROWI</name>
<feature type="non-terminal residue" evidence="2">
    <location>
        <position position="152"/>
    </location>
</feature>
<feature type="region of interest" description="Disordered" evidence="1">
    <location>
        <begin position="1"/>
        <end position="56"/>
    </location>
</feature>
<dbReference type="InParanoid" id="A0A0Q9WP32"/>
<evidence type="ECO:0000313" key="2">
    <source>
        <dbReference type="EMBL" id="KRF97607.1"/>
    </source>
</evidence>
<accession>A0A0Q9WP32</accession>
<gene>
    <name evidence="2" type="primary">Dwil\GK27719</name>
    <name evidence="2" type="ORF">Dwil_GK27719</name>
</gene>
<sequence length="152" mass="17132">NGNAPTGATTNSTIGATTAGAGLAQATTTTSTANRTARSRRQQEHLGDMQDMELGQPEREAFRTLNDLLQRTRISNGKIHTLEPHHQQLQQQQAQTPTTTTVISIQQQQREALRQLADHTSYDPTDHLQEQQQRYCFPVRPVQRVQHQQQQQ</sequence>
<evidence type="ECO:0000313" key="3">
    <source>
        <dbReference type="Proteomes" id="UP000007798"/>
    </source>
</evidence>
<reference evidence="2 3" key="1">
    <citation type="journal article" date="2007" name="Nature">
        <title>Evolution of genes and genomes on the Drosophila phylogeny.</title>
        <authorList>
            <consortium name="Drosophila 12 Genomes Consortium"/>
            <person name="Clark A.G."/>
            <person name="Eisen M.B."/>
            <person name="Smith D.R."/>
            <person name="Bergman C.M."/>
            <person name="Oliver B."/>
            <person name="Markow T.A."/>
            <person name="Kaufman T.C."/>
            <person name="Kellis M."/>
            <person name="Gelbart W."/>
            <person name="Iyer V.N."/>
            <person name="Pollard D.A."/>
            <person name="Sackton T.B."/>
            <person name="Larracuente A.M."/>
            <person name="Singh N.D."/>
            <person name="Abad J.P."/>
            <person name="Abt D.N."/>
            <person name="Adryan B."/>
            <person name="Aguade M."/>
            <person name="Akashi H."/>
            <person name="Anderson W.W."/>
            <person name="Aquadro C.F."/>
            <person name="Ardell D.H."/>
            <person name="Arguello R."/>
            <person name="Artieri C.G."/>
            <person name="Barbash D.A."/>
            <person name="Barker D."/>
            <person name="Barsanti P."/>
            <person name="Batterham P."/>
            <person name="Batzoglou S."/>
            <person name="Begun D."/>
            <person name="Bhutkar A."/>
            <person name="Blanco E."/>
            <person name="Bosak S.A."/>
            <person name="Bradley R.K."/>
            <person name="Brand A.D."/>
            <person name="Brent M.R."/>
            <person name="Brooks A.N."/>
            <person name="Brown R.H."/>
            <person name="Butlin R.K."/>
            <person name="Caggese C."/>
            <person name="Calvi B.R."/>
            <person name="Bernardo de Carvalho A."/>
            <person name="Caspi A."/>
            <person name="Castrezana S."/>
            <person name="Celniker S.E."/>
            <person name="Chang J.L."/>
            <person name="Chapple C."/>
            <person name="Chatterji S."/>
            <person name="Chinwalla A."/>
            <person name="Civetta A."/>
            <person name="Clifton S.W."/>
            <person name="Comeron J.M."/>
            <person name="Costello J.C."/>
            <person name="Coyne J.A."/>
            <person name="Daub J."/>
            <person name="David R.G."/>
            <person name="Delcher A.L."/>
            <person name="Delehaunty K."/>
            <person name="Do C.B."/>
            <person name="Ebling H."/>
            <person name="Edwards K."/>
            <person name="Eickbush T."/>
            <person name="Evans J.D."/>
            <person name="Filipski A."/>
            <person name="Findeiss S."/>
            <person name="Freyhult E."/>
            <person name="Fulton L."/>
            <person name="Fulton R."/>
            <person name="Garcia A.C."/>
            <person name="Gardiner A."/>
            <person name="Garfield D.A."/>
            <person name="Garvin B.E."/>
            <person name="Gibson G."/>
            <person name="Gilbert D."/>
            <person name="Gnerre S."/>
            <person name="Godfrey J."/>
            <person name="Good R."/>
            <person name="Gotea V."/>
            <person name="Gravely B."/>
            <person name="Greenberg A.J."/>
            <person name="Griffiths-Jones S."/>
            <person name="Gross S."/>
            <person name="Guigo R."/>
            <person name="Gustafson E.A."/>
            <person name="Haerty W."/>
            <person name="Hahn M.W."/>
            <person name="Halligan D.L."/>
            <person name="Halpern A.L."/>
            <person name="Halter G.M."/>
            <person name="Han M.V."/>
            <person name="Heger A."/>
            <person name="Hillier L."/>
            <person name="Hinrichs A.S."/>
            <person name="Holmes I."/>
            <person name="Hoskins R.A."/>
            <person name="Hubisz M.J."/>
            <person name="Hultmark D."/>
            <person name="Huntley M.A."/>
            <person name="Jaffe D.B."/>
            <person name="Jagadeeshan S."/>
            <person name="Jeck W.R."/>
            <person name="Johnson J."/>
            <person name="Jones C.D."/>
            <person name="Jordan W.C."/>
            <person name="Karpen G.H."/>
            <person name="Kataoka E."/>
            <person name="Keightley P.D."/>
            <person name="Kheradpour P."/>
            <person name="Kirkness E.F."/>
            <person name="Koerich L.B."/>
            <person name="Kristiansen K."/>
            <person name="Kudrna D."/>
            <person name="Kulathinal R.J."/>
            <person name="Kumar S."/>
            <person name="Kwok R."/>
            <person name="Lander E."/>
            <person name="Langley C.H."/>
            <person name="Lapoint R."/>
            <person name="Lazzaro B.P."/>
            <person name="Lee S.J."/>
            <person name="Levesque L."/>
            <person name="Li R."/>
            <person name="Lin C.F."/>
            <person name="Lin M.F."/>
            <person name="Lindblad-Toh K."/>
            <person name="Llopart A."/>
            <person name="Long M."/>
            <person name="Low L."/>
            <person name="Lozovsky E."/>
            <person name="Lu J."/>
            <person name="Luo M."/>
            <person name="Machado C.A."/>
            <person name="Makalowski W."/>
            <person name="Marzo M."/>
            <person name="Matsuda M."/>
            <person name="Matzkin L."/>
            <person name="McAllister B."/>
            <person name="McBride C.S."/>
            <person name="McKernan B."/>
            <person name="McKernan K."/>
            <person name="Mendez-Lago M."/>
            <person name="Minx P."/>
            <person name="Mollenhauer M.U."/>
            <person name="Montooth K."/>
            <person name="Mount S.M."/>
            <person name="Mu X."/>
            <person name="Myers E."/>
            <person name="Negre B."/>
            <person name="Newfeld S."/>
            <person name="Nielsen R."/>
            <person name="Noor M.A."/>
            <person name="O'Grady P."/>
            <person name="Pachter L."/>
            <person name="Papaceit M."/>
            <person name="Parisi M.J."/>
            <person name="Parisi M."/>
            <person name="Parts L."/>
            <person name="Pedersen J.S."/>
            <person name="Pesole G."/>
            <person name="Phillippy A.M."/>
            <person name="Ponting C.P."/>
            <person name="Pop M."/>
            <person name="Porcelli D."/>
            <person name="Powell J.R."/>
            <person name="Prohaska S."/>
            <person name="Pruitt K."/>
            <person name="Puig M."/>
            <person name="Quesneville H."/>
            <person name="Ram K.R."/>
            <person name="Rand D."/>
            <person name="Rasmussen M.D."/>
            <person name="Reed L.K."/>
            <person name="Reenan R."/>
            <person name="Reily A."/>
            <person name="Remington K.A."/>
            <person name="Rieger T.T."/>
            <person name="Ritchie M.G."/>
            <person name="Robin C."/>
            <person name="Rogers Y.H."/>
            <person name="Rohde C."/>
            <person name="Rozas J."/>
            <person name="Rubenfield M.J."/>
            <person name="Ruiz A."/>
            <person name="Russo S."/>
            <person name="Salzberg S.L."/>
            <person name="Sanchez-Gracia A."/>
            <person name="Saranga D.J."/>
            <person name="Sato H."/>
            <person name="Schaeffer S.W."/>
            <person name="Schatz M.C."/>
            <person name="Schlenke T."/>
            <person name="Schwartz R."/>
            <person name="Segarra C."/>
            <person name="Singh R.S."/>
            <person name="Sirot L."/>
            <person name="Sirota M."/>
            <person name="Sisneros N.B."/>
            <person name="Smith C.D."/>
            <person name="Smith T.F."/>
            <person name="Spieth J."/>
            <person name="Stage D.E."/>
            <person name="Stark A."/>
            <person name="Stephan W."/>
            <person name="Strausberg R.L."/>
            <person name="Strempel S."/>
            <person name="Sturgill D."/>
            <person name="Sutton G."/>
            <person name="Sutton G.G."/>
            <person name="Tao W."/>
            <person name="Teichmann S."/>
            <person name="Tobari Y.N."/>
            <person name="Tomimura Y."/>
            <person name="Tsolas J.M."/>
            <person name="Valente V.L."/>
            <person name="Venter E."/>
            <person name="Venter J.C."/>
            <person name="Vicario S."/>
            <person name="Vieira F.G."/>
            <person name="Vilella A.J."/>
            <person name="Villasante A."/>
            <person name="Walenz B."/>
            <person name="Wang J."/>
            <person name="Wasserman M."/>
            <person name="Watts T."/>
            <person name="Wilson D."/>
            <person name="Wilson R.K."/>
            <person name="Wing R.A."/>
            <person name="Wolfner M.F."/>
            <person name="Wong A."/>
            <person name="Wong G.K."/>
            <person name="Wu C.I."/>
            <person name="Wu G."/>
            <person name="Yamamoto D."/>
            <person name="Yang H.P."/>
            <person name="Yang S.P."/>
            <person name="Yorke J.A."/>
            <person name="Yoshida K."/>
            <person name="Zdobnov E."/>
            <person name="Zhang P."/>
            <person name="Zhang Y."/>
            <person name="Zimin A.V."/>
            <person name="Baldwin J."/>
            <person name="Abdouelleil A."/>
            <person name="Abdulkadir J."/>
            <person name="Abebe A."/>
            <person name="Abera B."/>
            <person name="Abreu J."/>
            <person name="Acer S.C."/>
            <person name="Aftuck L."/>
            <person name="Alexander A."/>
            <person name="An P."/>
            <person name="Anderson E."/>
            <person name="Anderson S."/>
            <person name="Arachi H."/>
            <person name="Azer M."/>
            <person name="Bachantsang P."/>
            <person name="Barry A."/>
            <person name="Bayul T."/>
            <person name="Berlin A."/>
            <person name="Bessette D."/>
            <person name="Bloom T."/>
            <person name="Blye J."/>
            <person name="Boguslavskiy L."/>
            <person name="Bonnet C."/>
            <person name="Boukhgalter B."/>
            <person name="Bourzgui I."/>
            <person name="Brown A."/>
            <person name="Cahill P."/>
            <person name="Channer S."/>
            <person name="Cheshatsang Y."/>
            <person name="Chuda L."/>
            <person name="Citroen M."/>
            <person name="Collymore A."/>
            <person name="Cooke P."/>
            <person name="Costello M."/>
            <person name="D'Aco K."/>
            <person name="Daza R."/>
            <person name="De Haan G."/>
            <person name="DeGray S."/>
            <person name="DeMaso C."/>
            <person name="Dhargay N."/>
            <person name="Dooley K."/>
            <person name="Dooley E."/>
            <person name="Doricent M."/>
            <person name="Dorje P."/>
            <person name="Dorjee K."/>
            <person name="Dupes A."/>
            <person name="Elong R."/>
            <person name="Falk J."/>
            <person name="Farina A."/>
            <person name="Faro S."/>
            <person name="Ferguson D."/>
            <person name="Fisher S."/>
            <person name="Foley C.D."/>
            <person name="Franke A."/>
            <person name="Friedrich D."/>
            <person name="Gadbois L."/>
            <person name="Gearin G."/>
            <person name="Gearin C.R."/>
            <person name="Giannoukos G."/>
            <person name="Goode T."/>
            <person name="Graham J."/>
            <person name="Grandbois E."/>
            <person name="Grewal S."/>
            <person name="Gyaltsen K."/>
            <person name="Hafez N."/>
            <person name="Hagos B."/>
            <person name="Hall J."/>
            <person name="Henson C."/>
            <person name="Hollinger A."/>
            <person name="Honan T."/>
            <person name="Huard M.D."/>
            <person name="Hughes L."/>
            <person name="Hurhula B."/>
            <person name="Husby M.E."/>
            <person name="Kamat A."/>
            <person name="Kanga B."/>
            <person name="Kashin S."/>
            <person name="Khazanovich D."/>
            <person name="Kisner P."/>
            <person name="Lance K."/>
            <person name="Lara M."/>
            <person name="Lee W."/>
            <person name="Lennon N."/>
            <person name="Letendre F."/>
            <person name="LeVine R."/>
            <person name="Lipovsky A."/>
            <person name="Liu X."/>
            <person name="Liu J."/>
            <person name="Liu S."/>
            <person name="Lokyitsang T."/>
            <person name="Lokyitsang Y."/>
            <person name="Lubonja R."/>
            <person name="Lui A."/>
            <person name="MacDonald P."/>
            <person name="Magnisalis V."/>
            <person name="Maru K."/>
            <person name="Matthews C."/>
            <person name="McCusker W."/>
            <person name="McDonough S."/>
            <person name="Mehta T."/>
            <person name="Meldrim J."/>
            <person name="Meneus L."/>
            <person name="Mihai O."/>
            <person name="Mihalev A."/>
            <person name="Mihova T."/>
            <person name="Mittelman R."/>
            <person name="Mlenga V."/>
            <person name="Montmayeur A."/>
            <person name="Mulrain L."/>
            <person name="Navidi A."/>
            <person name="Naylor J."/>
            <person name="Negash T."/>
            <person name="Nguyen T."/>
            <person name="Nguyen N."/>
            <person name="Nicol R."/>
            <person name="Norbu C."/>
            <person name="Norbu N."/>
            <person name="Novod N."/>
            <person name="O'Neill B."/>
            <person name="Osman S."/>
            <person name="Markiewicz E."/>
            <person name="Oyono O.L."/>
            <person name="Patti C."/>
            <person name="Phunkhang P."/>
            <person name="Pierre F."/>
            <person name="Priest M."/>
            <person name="Raghuraman S."/>
            <person name="Rege F."/>
            <person name="Reyes R."/>
            <person name="Rise C."/>
            <person name="Rogov P."/>
            <person name="Ross K."/>
            <person name="Ryan E."/>
            <person name="Settipalli S."/>
            <person name="Shea T."/>
            <person name="Sherpa N."/>
            <person name="Shi L."/>
            <person name="Shih D."/>
            <person name="Sparrow T."/>
            <person name="Spaulding J."/>
            <person name="Stalker J."/>
            <person name="Stange-Thomann N."/>
            <person name="Stavropoulos S."/>
            <person name="Stone C."/>
            <person name="Strader C."/>
            <person name="Tesfaye S."/>
            <person name="Thomson T."/>
            <person name="Thoulutsang Y."/>
            <person name="Thoulutsang D."/>
            <person name="Topham K."/>
            <person name="Topping I."/>
            <person name="Tsamla T."/>
            <person name="Vassiliev H."/>
            <person name="Vo A."/>
            <person name="Wangchuk T."/>
            <person name="Wangdi T."/>
            <person name="Weiand M."/>
            <person name="Wilkinson J."/>
            <person name="Wilson A."/>
            <person name="Yadav S."/>
            <person name="Young G."/>
            <person name="Yu Q."/>
            <person name="Zembek L."/>
            <person name="Zhong D."/>
            <person name="Zimmer A."/>
            <person name="Zwirko Z."/>
            <person name="Jaffe D.B."/>
            <person name="Alvarez P."/>
            <person name="Brockman W."/>
            <person name="Butler J."/>
            <person name="Chin C."/>
            <person name="Gnerre S."/>
            <person name="Grabherr M."/>
            <person name="Kleber M."/>
            <person name="Mauceli E."/>
            <person name="MacCallum I."/>
        </authorList>
    </citation>
    <scope>NUCLEOTIDE SEQUENCE [LARGE SCALE GENOMIC DNA]</scope>
    <source>
        <strain evidence="3">Tucson 14030-0811.24</strain>
    </source>
</reference>
<dbReference type="Proteomes" id="UP000007798">
    <property type="component" value="Unassembled WGS sequence"/>
</dbReference>
<keyword evidence="3" id="KW-1185">Reference proteome</keyword>
<organism evidence="2 3">
    <name type="scientific">Drosophila willistoni</name>
    <name type="common">Fruit fly</name>
    <dbReference type="NCBI Taxonomy" id="7260"/>
    <lineage>
        <taxon>Eukaryota</taxon>
        <taxon>Metazoa</taxon>
        <taxon>Ecdysozoa</taxon>
        <taxon>Arthropoda</taxon>
        <taxon>Hexapoda</taxon>
        <taxon>Insecta</taxon>
        <taxon>Pterygota</taxon>
        <taxon>Neoptera</taxon>
        <taxon>Endopterygota</taxon>
        <taxon>Diptera</taxon>
        <taxon>Brachycera</taxon>
        <taxon>Muscomorpha</taxon>
        <taxon>Ephydroidea</taxon>
        <taxon>Drosophilidae</taxon>
        <taxon>Drosophila</taxon>
        <taxon>Sophophora</taxon>
    </lineage>
</organism>
<dbReference type="STRING" id="7260.A0A0Q9WP32"/>